<dbReference type="Pfam" id="PF14478">
    <property type="entry name" value="DUF4430"/>
    <property type="match status" value="1"/>
</dbReference>
<sequence length="152" mass="16563">MFDLKKFGAVYLLLAVVLVLFVLSRLFPNKTIFDFMGSGGSLTATPSAGLQTQTTVQNLTVVLDFGTEQKTYTGIAAANAYLALVEAAKQDQLEYSSEEYGYGIQVTKVGNFAASATHGWAYFVNDIAGDAAPDRKTLSANDRIEWKYIQLN</sequence>
<feature type="domain" description="Transcobalamin-like C-terminal" evidence="2">
    <location>
        <begin position="93"/>
        <end position="149"/>
    </location>
</feature>
<organism evidence="3 4">
    <name type="scientific">Candidatus Gottesmanbacteria bacterium GW2011_GWA1_43_11</name>
    <dbReference type="NCBI Taxonomy" id="1618436"/>
    <lineage>
        <taxon>Bacteria</taxon>
        <taxon>Candidatus Gottesmaniibacteriota</taxon>
    </lineage>
</organism>
<keyword evidence="1" id="KW-1133">Transmembrane helix</keyword>
<feature type="transmembrane region" description="Helical" evidence="1">
    <location>
        <begin position="7"/>
        <end position="27"/>
    </location>
</feature>
<dbReference type="AlphaFoldDB" id="A0A0G1EMS0"/>
<keyword evidence="1" id="KW-0812">Transmembrane</keyword>
<evidence type="ECO:0000259" key="2">
    <source>
        <dbReference type="Pfam" id="PF14478"/>
    </source>
</evidence>
<dbReference type="Gene3D" id="2.170.130.30">
    <property type="match status" value="1"/>
</dbReference>
<protein>
    <recommendedName>
        <fullName evidence="2">Transcobalamin-like C-terminal domain-containing protein</fullName>
    </recommendedName>
</protein>
<name>A0A0G1EMS0_9BACT</name>
<gene>
    <name evidence="3" type="ORF">UV59_C0021G0002</name>
</gene>
<dbReference type="InterPro" id="IPR027954">
    <property type="entry name" value="Transcobalamin-like_C"/>
</dbReference>
<evidence type="ECO:0000256" key="1">
    <source>
        <dbReference type="SAM" id="Phobius"/>
    </source>
</evidence>
<reference evidence="3 4" key="1">
    <citation type="journal article" date="2015" name="Nature">
        <title>rRNA introns, odd ribosomes, and small enigmatic genomes across a large radiation of phyla.</title>
        <authorList>
            <person name="Brown C.T."/>
            <person name="Hug L.A."/>
            <person name="Thomas B.C."/>
            <person name="Sharon I."/>
            <person name="Castelle C.J."/>
            <person name="Singh A."/>
            <person name="Wilkins M.J."/>
            <person name="Williams K.H."/>
            <person name="Banfield J.F."/>
        </authorList>
    </citation>
    <scope>NUCLEOTIDE SEQUENCE [LARGE SCALE GENOMIC DNA]</scope>
</reference>
<comment type="caution">
    <text evidence="3">The sequence shown here is derived from an EMBL/GenBank/DDBJ whole genome shotgun (WGS) entry which is preliminary data.</text>
</comment>
<keyword evidence="1" id="KW-0472">Membrane</keyword>
<evidence type="ECO:0000313" key="4">
    <source>
        <dbReference type="Proteomes" id="UP000034543"/>
    </source>
</evidence>
<dbReference type="STRING" id="1618436.UV59_C0021G0002"/>
<evidence type="ECO:0000313" key="3">
    <source>
        <dbReference type="EMBL" id="KKS84336.1"/>
    </source>
</evidence>
<proteinExistence type="predicted"/>
<dbReference type="EMBL" id="LCFB01000021">
    <property type="protein sequence ID" value="KKS84336.1"/>
    <property type="molecule type" value="Genomic_DNA"/>
</dbReference>
<accession>A0A0G1EMS0</accession>
<dbReference type="Proteomes" id="UP000034543">
    <property type="component" value="Unassembled WGS sequence"/>
</dbReference>